<evidence type="ECO:0000313" key="7">
    <source>
        <dbReference type="EMBL" id="MBB5124744.1"/>
    </source>
</evidence>
<dbReference type="InterPro" id="IPR025202">
    <property type="entry name" value="PLD-like_dom"/>
</dbReference>
<keyword evidence="8" id="KW-1185">Reference proteome</keyword>
<evidence type="ECO:0000256" key="1">
    <source>
        <dbReference type="ARBA" id="ARBA00000798"/>
    </source>
</evidence>
<accession>A0A7W8F810</accession>
<dbReference type="PANTHER" id="PTHR18896">
    <property type="entry name" value="PHOSPHOLIPASE D"/>
    <property type="match status" value="1"/>
</dbReference>
<evidence type="ECO:0000313" key="8">
    <source>
        <dbReference type="Proteomes" id="UP000568022"/>
    </source>
</evidence>
<evidence type="ECO:0000256" key="5">
    <source>
        <dbReference type="SAM" id="MobiDB-lite"/>
    </source>
</evidence>
<feature type="domain" description="PLD phosphodiesterase" evidence="6">
    <location>
        <begin position="472"/>
        <end position="499"/>
    </location>
</feature>
<reference evidence="7 8" key="1">
    <citation type="submission" date="2020-08" db="EMBL/GenBank/DDBJ databases">
        <title>Genomic Encyclopedia of Type Strains, Phase III (KMG-III): the genomes of soil and plant-associated and newly described type strains.</title>
        <authorList>
            <person name="Whitman W."/>
        </authorList>
    </citation>
    <scope>NUCLEOTIDE SEQUENCE [LARGE SCALE GENOMIC DNA]</scope>
    <source>
        <strain evidence="7 8">CECT 3226</strain>
    </source>
</reference>
<gene>
    <name evidence="7" type="ORF">FHS32_001476</name>
</gene>
<dbReference type="SMART" id="SM00155">
    <property type="entry name" value="PLDc"/>
    <property type="match status" value="2"/>
</dbReference>
<sequence>MLISALFAGDPLLEAIAQDQDRISRDRHRTDPAVRKVQIALLGWDPDCLPRFGADGDYGDETAGAVARFKVEVLGVPPDEVIDDVGPLTVLKLDEMRAAAERPPAPGVAPEDWLLTDADMGPFRSPAFTSDNLVLFFVDAEGYYNTLASRLDGLAAGDRVLFAGWRFSPEQMLRPVFAGSPGILDRLVKLRADGVVVRALLYGSDFSTLPVRRPRVPTLPSKDNFDVRTGLVDAGAEAVLDARVITFGSHHQKGAVVQGAAEGPCAFVGGIDICLDRWDNGAHVDPPVRQREPDFLGIKVTLPGWHDVQCAVFGPAVGQIWQSLVQRWNDPTRPSRIDATPAPIPQSEAPGPPPTSGTQAVQVLRTLTCKGVYSFLPGGEFTVLAAYRKALRRARHFIYIEDQYLWPSPVVDDLRDAAARGVRVILVTSRDFDAPGLKDAHKALRTEALQRIASAAPANVHCFHLEQAATSEQVYVHAKLMIVDDQYVAAGSANLNFRSHTTDSELHLGVFDMDLADGTVGGAPHRVGVSVRDLRTQIWGEHLNEDPALHEDALAGLARMPTAGGKRGHLVNFPVPAQVPAVDWRETLRELLRSVQHMENWQLLAPLVLGPLSLPVALVPGMDLGTVADLIPNPESFLRDLLNPHTVC</sequence>
<evidence type="ECO:0000256" key="3">
    <source>
        <dbReference type="ARBA" id="ARBA00022801"/>
    </source>
</evidence>
<dbReference type="InterPro" id="IPR015679">
    <property type="entry name" value="PLipase_D_fam"/>
</dbReference>
<comment type="catalytic activity">
    <reaction evidence="1">
        <text>a 1,2-diacyl-sn-glycero-3-phosphocholine + H2O = a 1,2-diacyl-sn-glycero-3-phosphate + choline + H(+)</text>
        <dbReference type="Rhea" id="RHEA:14445"/>
        <dbReference type="ChEBI" id="CHEBI:15354"/>
        <dbReference type="ChEBI" id="CHEBI:15377"/>
        <dbReference type="ChEBI" id="CHEBI:15378"/>
        <dbReference type="ChEBI" id="CHEBI:57643"/>
        <dbReference type="ChEBI" id="CHEBI:58608"/>
        <dbReference type="EC" id="3.1.4.4"/>
    </reaction>
</comment>
<dbReference type="GO" id="GO:0009395">
    <property type="term" value="P:phospholipid catabolic process"/>
    <property type="evidence" value="ECO:0007669"/>
    <property type="project" value="TreeGrafter"/>
</dbReference>
<dbReference type="Proteomes" id="UP000568022">
    <property type="component" value="Unassembled WGS sequence"/>
</dbReference>
<keyword evidence="2" id="KW-0677">Repeat</keyword>
<name>A0A7W8F810_9ACTN</name>
<evidence type="ECO:0000259" key="6">
    <source>
        <dbReference type="PROSITE" id="PS50035"/>
    </source>
</evidence>
<feature type="region of interest" description="Disordered" evidence="5">
    <location>
        <begin position="332"/>
        <end position="358"/>
    </location>
</feature>
<dbReference type="CDD" id="cd09105">
    <property type="entry name" value="PLDc_vPLD1_2_like_2"/>
    <property type="match status" value="1"/>
</dbReference>
<proteinExistence type="predicted"/>
<comment type="caution">
    <text evidence="7">The sequence shown here is derived from an EMBL/GenBank/DDBJ whole genome shotgun (WGS) entry which is preliminary data.</text>
</comment>
<dbReference type="Pfam" id="PF13091">
    <property type="entry name" value="PLDc_2"/>
    <property type="match status" value="1"/>
</dbReference>
<keyword evidence="4" id="KW-0443">Lipid metabolism</keyword>
<dbReference type="AlphaFoldDB" id="A0A7W8F810"/>
<evidence type="ECO:0000256" key="4">
    <source>
        <dbReference type="ARBA" id="ARBA00023098"/>
    </source>
</evidence>
<dbReference type="GO" id="GO:0004630">
    <property type="term" value="F:phospholipase D activity"/>
    <property type="evidence" value="ECO:0007669"/>
    <property type="project" value="UniProtKB-EC"/>
</dbReference>
<evidence type="ECO:0000256" key="2">
    <source>
        <dbReference type="ARBA" id="ARBA00022737"/>
    </source>
</evidence>
<dbReference type="InterPro" id="IPR001736">
    <property type="entry name" value="PLipase_D/transphosphatidylase"/>
</dbReference>
<protein>
    <recommendedName>
        <fullName evidence="6">PLD phosphodiesterase domain-containing protein</fullName>
    </recommendedName>
</protein>
<dbReference type="Gene3D" id="1.10.101.10">
    <property type="entry name" value="PGBD-like superfamily/PGBD"/>
    <property type="match status" value="1"/>
</dbReference>
<dbReference type="EMBL" id="JACHJE010000003">
    <property type="protein sequence ID" value="MBB5124744.1"/>
    <property type="molecule type" value="Genomic_DNA"/>
</dbReference>
<dbReference type="Gene3D" id="3.30.870.10">
    <property type="entry name" value="Endonuclease Chain A"/>
    <property type="match status" value="2"/>
</dbReference>
<dbReference type="InterPro" id="IPR036366">
    <property type="entry name" value="PGBDSf"/>
</dbReference>
<dbReference type="CDD" id="cd09104">
    <property type="entry name" value="PLDc_vPLD1_2_like_1"/>
    <property type="match status" value="1"/>
</dbReference>
<keyword evidence="3" id="KW-0378">Hydrolase</keyword>
<dbReference type="PANTHER" id="PTHR18896:SF76">
    <property type="entry name" value="PHOSPHOLIPASE"/>
    <property type="match status" value="1"/>
</dbReference>
<dbReference type="PROSITE" id="PS50035">
    <property type="entry name" value="PLD"/>
    <property type="match status" value="1"/>
</dbReference>
<organism evidence="7 8">
    <name type="scientific">Streptomyces griseoloalbus</name>
    <dbReference type="NCBI Taxonomy" id="67303"/>
    <lineage>
        <taxon>Bacteria</taxon>
        <taxon>Bacillati</taxon>
        <taxon>Actinomycetota</taxon>
        <taxon>Actinomycetes</taxon>
        <taxon>Kitasatosporales</taxon>
        <taxon>Streptomycetaceae</taxon>
        <taxon>Streptomyces</taxon>
    </lineage>
</organism>
<dbReference type="SUPFAM" id="SSF56024">
    <property type="entry name" value="Phospholipase D/nuclease"/>
    <property type="match status" value="2"/>
</dbReference>